<dbReference type="AlphaFoldDB" id="A0A443ITF0"/>
<keyword evidence="4 5" id="KW-0472">Membrane</keyword>
<evidence type="ECO:0000256" key="5">
    <source>
        <dbReference type="SAM" id="Phobius"/>
    </source>
</evidence>
<dbReference type="InterPro" id="IPR024199">
    <property type="entry name" value="Uncharacterised_DsbB"/>
</dbReference>
<feature type="transmembrane region" description="Helical" evidence="5">
    <location>
        <begin position="67"/>
        <end position="86"/>
    </location>
</feature>
<evidence type="ECO:0000256" key="3">
    <source>
        <dbReference type="ARBA" id="ARBA00022989"/>
    </source>
</evidence>
<evidence type="ECO:0000256" key="1">
    <source>
        <dbReference type="ARBA" id="ARBA00004141"/>
    </source>
</evidence>
<accession>A0A443ITF0</accession>
<protein>
    <submittedName>
        <fullName evidence="6">Disulfide bond formation protein B</fullName>
    </submittedName>
</protein>
<evidence type="ECO:0000256" key="2">
    <source>
        <dbReference type="ARBA" id="ARBA00022692"/>
    </source>
</evidence>
<dbReference type="SUPFAM" id="SSF158442">
    <property type="entry name" value="DsbB-like"/>
    <property type="match status" value="1"/>
</dbReference>
<dbReference type="EMBL" id="SAUW01000012">
    <property type="protein sequence ID" value="RWR10574.1"/>
    <property type="molecule type" value="Genomic_DNA"/>
</dbReference>
<keyword evidence="2 5" id="KW-0812">Transmembrane</keyword>
<dbReference type="GO" id="GO:0016020">
    <property type="term" value="C:membrane"/>
    <property type="evidence" value="ECO:0007669"/>
    <property type="project" value="UniProtKB-SubCell"/>
</dbReference>
<reference evidence="8 9" key="1">
    <citation type="submission" date="2019-01" db="EMBL/GenBank/DDBJ databases">
        <title>Sinorhodobacter populi sp. nov. isolated from the symptomatic bark tissue of Populus euramericana canker.</title>
        <authorList>
            <person name="Xu G."/>
        </authorList>
    </citation>
    <scope>NUCLEOTIDE SEQUENCE [LARGE SCALE GENOMIC DNA]</scope>
    <source>
        <strain evidence="6 9">2D-5</strain>
        <strain evidence="7 8">D19-10-3-21</strain>
    </source>
</reference>
<feature type="transmembrane region" description="Helical" evidence="5">
    <location>
        <begin position="138"/>
        <end position="157"/>
    </location>
</feature>
<proteinExistence type="predicted"/>
<dbReference type="EMBL" id="SAUX01000004">
    <property type="protein sequence ID" value="RWR31377.1"/>
    <property type="molecule type" value="Genomic_DNA"/>
</dbReference>
<feature type="transmembrane region" description="Helical" evidence="5">
    <location>
        <begin position="43"/>
        <end position="60"/>
    </location>
</feature>
<dbReference type="Proteomes" id="UP000285295">
    <property type="component" value="Unassembled WGS sequence"/>
</dbReference>
<organism evidence="6 9">
    <name type="scientific">Paenirhodobacter populi</name>
    <dbReference type="NCBI Taxonomy" id="2306993"/>
    <lineage>
        <taxon>Bacteria</taxon>
        <taxon>Pseudomonadati</taxon>
        <taxon>Pseudomonadota</taxon>
        <taxon>Alphaproteobacteria</taxon>
        <taxon>Rhodobacterales</taxon>
        <taxon>Rhodobacter group</taxon>
        <taxon>Paenirhodobacter</taxon>
    </lineage>
</organism>
<dbReference type="Pfam" id="PF02600">
    <property type="entry name" value="DsbB"/>
    <property type="match status" value="1"/>
</dbReference>
<keyword evidence="3 5" id="KW-1133">Transmembrane helix</keyword>
<reference evidence="8 9" key="2">
    <citation type="submission" date="2019-01" db="EMBL/GenBank/DDBJ databases">
        <authorList>
            <person name="Li Y."/>
        </authorList>
    </citation>
    <scope>NUCLEOTIDE SEQUENCE [LARGE SCALE GENOMIC DNA]</scope>
    <source>
        <strain evidence="6 9">2D-5</strain>
        <strain evidence="7 8">D19-10-3-21</strain>
    </source>
</reference>
<evidence type="ECO:0000256" key="4">
    <source>
        <dbReference type="ARBA" id="ARBA00023136"/>
    </source>
</evidence>
<dbReference type="InterPro" id="IPR023380">
    <property type="entry name" value="DsbB-like_sf"/>
</dbReference>
<evidence type="ECO:0000313" key="9">
    <source>
        <dbReference type="Proteomes" id="UP000285710"/>
    </source>
</evidence>
<dbReference type="PIRSF" id="PIRSF033913">
    <property type="entry name" value="S-S_format_DsbB"/>
    <property type="match status" value="1"/>
</dbReference>
<evidence type="ECO:0000313" key="6">
    <source>
        <dbReference type="EMBL" id="RWR10574.1"/>
    </source>
</evidence>
<sequence length="159" mass="16919">MVTVLNSSRLLVAAAAFGSAAILVGALIFQALGYAPCHLCILQRWPHLVAAILGVAILIFRLPMVTALLGALAALVTAGMGVYHSLVERHLIAGPDTCTAAPVGSMSASDLLAHIQNSPVIRCDEIAWQMFGVTMPNLNALFSLVFAALWLRAFWLARR</sequence>
<evidence type="ECO:0000313" key="7">
    <source>
        <dbReference type="EMBL" id="RWR31377.1"/>
    </source>
</evidence>
<dbReference type="OrthoDB" id="9808637at2"/>
<comment type="subcellular location">
    <subcellularLocation>
        <location evidence="1">Membrane</location>
        <topology evidence="1">Multi-pass membrane protein</topology>
    </subcellularLocation>
</comment>
<gene>
    <name evidence="7" type="ORF">D2T31_04835</name>
    <name evidence="6" type="ORF">D2T33_12495</name>
</gene>
<dbReference type="GO" id="GO:0006457">
    <property type="term" value="P:protein folding"/>
    <property type="evidence" value="ECO:0007669"/>
    <property type="project" value="InterPro"/>
</dbReference>
<comment type="caution">
    <text evidence="6">The sequence shown here is derived from an EMBL/GenBank/DDBJ whole genome shotgun (WGS) entry which is preliminary data.</text>
</comment>
<name>A0A443ITF0_9RHOB</name>
<dbReference type="Gene3D" id="1.20.1550.10">
    <property type="entry name" value="DsbB-like"/>
    <property type="match status" value="1"/>
</dbReference>
<dbReference type="InterPro" id="IPR003752">
    <property type="entry name" value="DiS_bond_form_DsbB/BdbC"/>
</dbReference>
<dbReference type="GO" id="GO:0015035">
    <property type="term" value="F:protein-disulfide reductase activity"/>
    <property type="evidence" value="ECO:0007669"/>
    <property type="project" value="InterPro"/>
</dbReference>
<evidence type="ECO:0000313" key="8">
    <source>
        <dbReference type="Proteomes" id="UP000285295"/>
    </source>
</evidence>
<accession>A0A443KEX1</accession>
<dbReference type="Proteomes" id="UP000285710">
    <property type="component" value="Unassembled WGS sequence"/>
</dbReference>
<keyword evidence="9" id="KW-1185">Reference proteome</keyword>